<dbReference type="EMBL" id="JAOSHN010000005">
    <property type="protein sequence ID" value="MCU7379328.1"/>
    <property type="molecule type" value="Genomic_DNA"/>
</dbReference>
<evidence type="ECO:0000256" key="4">
    <source>
        <dbReference type="ARBA" id="ARBA00022692"/>
    </source>
</evidence>
<sequence>MNAALLLVIGIGAFFIAYVTYGRFLAKKWGIDACRPTPAHTLRDDVDYCPADAKVILGHHFSSIAGAGPITGPIQAIIFGWLPVYLWVVIGSIFFGGVHDFGSIFASLRHDGKSIGEVVRQNIGQTGKLLFNLFSWLALVLVVAAFADICAGTFAYDPANPNNLTGAMAGTASVLFILLAVLFGIFVYRKNANIVVSTIIGVAALFFCIWIGYTFPILTLSKTAWIVVVLLYIVVASVMPVWILLQPRDYLCSFLLYAVLIGAVAGIFIEHPTLQMDAFTSFAVNDGKAVQYLFPILFITVACGAISGFHSLVGSGTTSKQINKESDAKLIGYGAMLIEGIVAIVTIIAVAYTAVQVDGTPAVRFAAGVSEFMAGFGLPKEVGMVFIILAFSAFALTSLDTATRIARYMFQELMGKGEKKDQPQFQRFLQKPVVGTVVTVGCAGLLMLYGYDKIWPIFGASNQLLAGLALLALTAWFARTGRGVLPTAIPMVIMFAVTLTALVMLAKSFYGAGNILMGSIACVLLILAVVLILTTVRSMSKKDVRLER</sequence>
<proteinExistence type="inferred from homology"/>
<feature type="transmembrane region" description="Helical" evidence="7">
    <location>
        <begin position="194"/>
        <end position="213"/>
    </location>
</feature>
<dbReference type="PANTHER" id="PTHR30252">
    <property type="entry name" value="INNER MEMBRANE PEPTIDE TRANSPORTER"/>
    <property type="match status" value="1"/>
</dbReference>
<dbReference type="InterPro" id="IPR003706">
    <property type="entry name" value="CstA_N"/>
</dbReference>
<accession>A0A9J6QQR1</accession>
<evidence type="ECO:0000256" key="1">
    <source>
        <dbReference type="ARBA" id="ARBA00004651"/>
    </source>
</evidence>
<comment type="caution">
    <text evidence="9">The sequence shown here is derived from an EMBL/GenBank/DDBJ whole genome shotgun (WGS) entry which is preliminary data.</text>
</comment>
<keyword evidence="3" id="KW-1003">Cell membrane</keyword>
<evidence type="ECO:0000313" key="9">
    <source>
        <dbReference type="EMBL" id="MCU7376779.1"/>
    </source>
</evidence>
<comment type="similarity">
    <text evidence="2">Belongs to the peptide transporter carbon starvation (CstA) (TC 2.A.114) family.</text>
</comment>
<feature type="transmembrane region" description="Helical" evidence="7">
    <location>
        <begin position="489"/>
        <end position="509"/>
    </location>
</feature>
<keyword evidence="4 7" id="KW-0812">Transmembrane</keyword>
<feature type="transmembrane region" description="Helical" evidence="7">
    <location>
        <begin position="515"/>
        <end position="536"/>
    </location>
</feature>
<evidence type="ECO:0000256" key="5">
    <source>
        <dbReference type="ARBA" id="ARBA00022989"/>
    </source>
</evidence>
<feature type="transmembrane region" description="Helical" evidence="7">
    <location>
        <begin position="433"/>
        <end position="451"/>
    </location>
</feature>
<dbReference type="GO" id="GO:0005886">
    <property type="term" value="C:plasma membrane"/>
    <property type="evidence" value="ECO:0007669"/>
    <property type="project" value="UniProtKB-SubCell"/>
</dbReference>
<dbReference type="GO" id="GO:0009267">
    <property type="term" value="P:cellular response to starvation"/>
    <property type="evidence" value="ECO:0007669"/>
    <property type="project" value="InterPro"/>
</dbReference>
<feature type="transmembrane region" description="Helical" evidence="7">
    <location>
        <begin position="457"/>
        <end position="477"/>
    </location>
</feature>
<dbReference type="EMBL" id="JAOSHN010000001">
    <property type="protein sequence ID" value="MCU7376779.1"/>
    <property type="molecule type" value="Genomic_DNA"/>
</dbReference>
<feature type="transmembrane region" description="Helical" evidence="7">
    <location>
        <begin position="250"/>
        <end position="269"/>
    </location>
</feature>
<evidence type="ECO:0000256" key="7">
    <source>
        <dbReference type="SAM" id="Phobius"/>
    </source>
</evidence>
<name>A0A9J6QQR1_9FIRM</name>
<comment type="subcellular location">
    <subcellularLocation>
        <location evidence="1">Cell membrane</location>
        <topology evidence="1">Multi-pass membrane protein</topology>
    </subcellularLocation>
</comment>
<evidence type="ECO:0000259" key="8">
    <source>
        <dbReference type="Pfam" id="PF02554"/>
    </source>
</evidence>
<feature type="transmembrane region" description="Helical" evidence="7">
    <location>
        <begin position="289"/>
        <end position="309"/>
    </location>
</feature>
<dbReference type="PANTHER" id="PTHR30252:SF0">
    <property type="entry name" value="PEPTIDE TRANSPORTER CSTA"/>
    <property type="match status" value="1"/>
</dbReference>
<dbReference type="InterPro" id="IPR051605">
    <property type="entry name" value="CstA"/>
</dbReference>
<evidence type="ECO:0000256" key="3">
    <source>
        <dbReference type="ARBA" id="ARBA00022475"/>
    </source>
</evidence>
<keyword evidence="5 7" id="KW-1133">Transmembrane helix</keyword>
<evidence type="ECO:0000256" key="6">
    <source>
        <dbReference type="ARBA" id="ARBA00023136"/>
    </source>
</evidence>
<feature type="transmembrane region" description="Helical" evidence="7">
    <location>
        <begin position="382"/>
        <end position="399"/>
    </location>
</feature>
<dbReference type="AlphaFoldDB" id="A0A9J6QQR1"/>
<keyword evidence="6 7" id="KW-0472">Membrane</keyword>
<evidence type="ECO:0000313" key="10">
    <source>
        <dbReference type="EMBL" id="MCU7379328.1"/>
    </source>
</evidence>
<reference evidence="9" key="1">
    <citation type="submission" date="2022-09" db="EMBL/GenBank/DDBJ databases">
        <title>Culturomic study of gut microbiota in children with autism spectrum disorder.</title>
        <authorList>
            <person name="Efimov B.A."/>
            <person name="Chaplin A.V."/>
            <person name="Sokolova S.R."/>
            <person name="Pikina A.P."/>
            <person name="Korzhanova M."/>
            <person name="Belova V."/>
            <person name="Korostin D."/>
        </authorList>
    </citation>
    <scope>NUCLEOTIDE SEQUENCE</scope>
    <source>
        <strain evidence="9">ASD5510</strain>
    </source>
</reference>
<dbReference type="Proteomes" id="UP001065549">
    <property type="component" value="Unassembled WGS sequence"/>
</dbReference>
<evidence type="ECO:0000256" key="2">
    <source>
        <dbReference type="ARBA" id="ARBA00007755"/>
    </source>
</evidence>
<keyword evidence="11" id="KW-1185">Reference proteome</keyword>
<feature type="transmembrane region" description="Helical" evidence="7">
    <location>
        <begin position="225"/>
        <end position="245"/>
    </location>
</feature>
<gene>
    <name evidence="9" type="ORF">OBO34_00230</name>
    <name evidence="10" type="ORF">OBO34_13325</name>
</gene>
<organism evidence="9 11">
    <name type="scientific">Hominibacterium faecale</name>
    <dbReference type="NCBI Taxonomy" id="2839743"/>
    <lineage>
        <taxon>Bacteria</taxon>
        <taxon>Bacillati</taxon>
        <taxon>Bacillota</taxon>
        <taxon>Clostridia</taxon>
        <taxon>Peptostreptococcales</taxon>
        <taxon>Anaerovoracaceae</taxon>
        <taxon>Hominibacterium</taxon>
    </lineage>
</organism>
<feature type="domain" description="CstA N-terminal" evidence="8">
    <location>
        <begin position="354"/>
        <end position="501"/>
    </location>
</feature>
<dbReference type="Pfam" id="PF02554">
    <property type="entry name" value="CstA"/>
    <property type="match status" value="2"/>
</dbReference>
<evidence type="ECO:0000313" key="11">
    <source>
        <dbReference type="Proteomes" id="UP001065549"/>
    </source>
</evidence>
<feature type="transmembrane region" description="Helical" evidence="7">
    <location>
        <begin position="330"/>
        <end position="355"/>
    </location>
</feature>
<feature type="domain" description="CstA N-terminal" evidence="8">
    <location>
        <begin position="2"/>
        <end position="352"/>
    </location>
</feature>
<dbReference type="RefSeq" id="WP_253020422.1">
    <property type="nucleotide sequence ID" value="NZ_JAJAGH010000005.1"/>
</dbReference>
<feature type="transmembrane region" description="Helical" evidence="7">
    <location>
        <begin position="84"/>
        <end position="108"/>
    </location>
</feature>
<protein>
    <submittedName>
        <fullName evidence="9">Carbon starvation protein A</fullName>
    </submittedName>
</protein>
<feature type="transmembrane region" description="Helical" evidence="7">
    <location>
        <begin position="129"/>
        <end position="155"/>
    </location>
</feature>
<feature type="transmembrane region" description="Helical" evidence="7">
    <location>
        <begin position="167"/>
        <end position="187"/>
    </location>
</feature>